<name>A0A1B6F6L0_9HEMI</name>
<dbReference type="GO" id="GO:0005737">
    <property type="term" value="C:cytoplasm"/>
    <property type="evidence" value="ECO:0007669"/>
    <property type="project" value="TreeGrafter"/>
</dbReference>
<keyword evidence="2" id="KW-0378">Hydrolase</keyword>
<dbReference type="PROSITE" id="PS00383">
    <property type="entry name" value="TYR_PHOSPHATASE_1"/>
    <property type="match status" value="1"/>
</dbReference>
<dbReference type="InterPro" id="IPR020422">
    <property type="entry name" value="TYR_PHOSPHATASE_DUAL_dom"/>
</dbReference>
<dbReference type="InterPro" id="IPR000387">
    <property type="entry name" value="Tyr_Pase_dom"/>
</dbReference>
<feature type="domain" description="Tyrosine-protein phosphatase" evidence="4">
    <location>
        <begin position="35"/>
        <end position="177"/>
    </location>
</feature>
<dbReference type="EMBL" id="GECZ01016531">
    <property type="protein sequence ID" value="JAS53238.1"/>
    <property type="molecule type" value="Transcribed_RNA"/>
</dbReference>
<organism evidence="6">
    <name type="scientific">Cuerna arida</name>
    <dbReference type="NCBI Taxonomy" id="1464854"/>
    <lineage>
        <taxon>Eukaryota</taxon>
        <taxon>Metazoa</taxon>
        <taxon>Ecdysozoa</taxon>
        <taxon>Arthropoda</taxon>
        <taxon>Hexapoda</taxon>
        <taxon>Insecta</taxon>
        <taxon>Pterygota</taxon>
        <taxon>Neoptera</taxon>
        <taxon>Paraneoptera</taxon>
        <taxon>Hemiptera</taxon>
        <taxon>Auchenorrhyncha</taxon>
        <taxon>Membracoidea</taxon>
        <taxon>Cicadellidae</taxon>
        <taxon>Cicadellinae</taxon>
        <taxon>Proconiini</taxon>
        <taxon>Cuerna</taxon>
    </lineage>
</organism>
<proteinExistence type="inferred from homology"/>
<evidence type="ECO:0000259" key="4">
    <source>
        <dbReference type="PROSITE" id="PS50054"/>
    </source>
</evidence>
<dbReference type="InterPro" id="IPR016130">
    <property type="entry name" value="Tyr_Pase_AS"/>
</dbReference>
<dbReference type="CDD" id="cd14514">
    <property type="entry name" value="DUSP14-like"/>
    <property type="match status" value="1"/>
</dbReference>
<dbReference type="SUPFAM" id="SSF52799">
    <property type="entry name" value="(Phosphotyrosine protein) phosphatases II"/>
    <property type="match status" value="1"/>
</dbReference>
<feature type="domain" description="Tyrosine specific protein phosphatases" evidence="5">
    <location>
        <begin position="94"/>
        <end position="158"/>
    </location>
</feature>
<evidence type="ECO:0000256" key="1">
    <source>
        <dbReference type="ARBA" id="ARBA00008601"/>
    </source>
</evidence>
<comment type="similarity">
    <text evidence="1">Belongs to the protein-tyrosine phosphatase family. Non-receptor class dual specificity subfamily.</text>
</comment>
<accession>A0A1B6F6L0</accession>
<dbReference type="EMBL" id="GECZ01023870">
    <property type="protein sequence ID" value="JAS45899.1"/>
    <property type="molecule type" value="Transcribed_RNA"/>
</dbReference>
<dbReference type="PANTHER" id="PTHR45961">
    <property type="entry name" value="IP21249P"/>
    <property type="match status" value="1"/>
</dbReference>
<dbReference type="Pfam" id="PF00782">
    <property type="entry name" value="DSPc"/>
    <property type="match status" value="1"/>
</dbReference>
<evidence type="ECO:0000259" key="5">
    <source>
        <dbReference type="PROSITE" id="PS50056"/>
    </source>
</evidence>
<evidence type="ECO:0000313" key="7">
    <source>
        <dbReference type="EMBL" id="JAS53238.1"/>
    </source>
</evidence>
<dbReference type="InterPro" id="IPR029021">
    <property type="entry name" value="Prot-tyrosine_phosphatase-like"/>
</dbReference>
<protein>
    <recommendedName>
        <fullName evidence="8">Protein-tyrosine-phosphatase</fullName>
    </recommendedName>
</protein>
<dbReference type="Gene3D" id="3.90.190.10">
    <property type="entry name" value="Protein tyrosine phosphatase superfamily"/>
    <property type="match status" value="1"/>
</dbReference>
<dbReference type="PROSITE" id="PS50054">
    <property type="entry name" value="TYR_PHOSPHATASE_DUAL"/>
    <property type="match status" value="1"/>
</dbReference>
<dbReference type="SMART" id="SM00195">
    <property type="entry name" value="DSPc"/>
    <property type="match status" value="1"/>
</dbReference>
<dbReference type="InterPro" id="IPR052103">
    <property type="entry name" value="Dual_spec_Phospatases"/>
</dbReference>
<evidence type="ECO:0008006" key="8">
    <source>
        <dbReference type="Google" id="ProtNLM"/>
    </source>
</evidence>
<dbReference type="AlphaFoldDB" id="A0A1B6F6L0"/>
<sequence length="216" mass="23684">MKILTNFATKEVPEDHNNNDTAPPSTLTDTSKLFSVSPVTPALFLSGAPAVREDVLISLGVSCVISAAPELPPPPLPPQVSLVLRLPLKDQPTEDLLSQLHTVSDTIHQVIQDGGCVLVHCLAGVSRSAALVLAYLVKHRDLTLRSAFLHLRACRPAVRPNSGFFRQLIEFENQTRGTTSVEMVFNPAARTHIPDLYEADYQNTLCFINNRNFGKH</sequence>
<evidence type="ECO:0000313" key="6">
    <source>
        <dbReference type="EMBL" id="JAS45899.1"/>
    </source>
</evidence>
<evidence type="ECO:0000256" key="2">
    <source>
        <dbReference type="ARBA" id="ARBA00022801"/>
    </source>
</evidence>
<reference evidence="6" key="1">
    <citation type="submission" date="2015-11" db="EMBL/GenBank/DDBJ databases">
        <title>De novo transcriptome assembly of four potential Pierce s Disease insect vectors from Arizona vineyards.</title>
        <authorList>
            <person name="Tassone E.E."/>
        </authorList>
    </citation>
    <scope>NUCLEOTIDE SEQUENCE</scope>
</reference>
<gene>
    <name evidence="7" type="ORF">g.25928</name>
    <name evidence="6" type="ORF">g.25930</name>
</gene>
<dbReference type="PANTHER" id="PTHR45961:SF6">
    <property type="entry name" value="IP21249P"/>
    <property type="match status" value="1"/>
</dbReference>
<keyword evidence="3" id="KW-0904">Protein phosphatase</keyword>
<dbReference type="InterPro" id="IPR000340">
    <property type="entry name" value="Dual-sp_phosphatase_cat-dom"/>
</dbReference>
<evidence type="ECO:0000256" key="3">
    <source>
        <dbReference type="ARBA" id="ARBA00022912"/>
    </source>
</evidence>
<dbReference type="PROSITE" id="PS50056">
    <property type="entry name" value="TYR_PHOSPHATASE_2"/>
    <property type="match status" value="1"/>
</dbReference>
<dbReference type="GO" id="GO:0004721">
    <property type="term" value="F:phosphoprotein phosphatase activity"/>
    <property type="evidence" value="ECO:0007669"/>
    <property type="project" value="UniProtKB-KW"/>
</dbReference>